<feature type="domain" description="HTH tetR-type" evidence="6">
    <location>
        <begin position="1"/>
        <end position="61"/>
    </location>
</feature>
<keyword evidence="2 4" id="KW-0238">DNA-binding</keyword>
<dbReference type="InterPro" id="IPR001647">
    <property type="entry name" value="HTH_TetR"/>
</dbReference>
<sequence length="218" mass="22627">MDIRDRLVAAAIDLLATGGPDAVQTRKLAAEIGTSTMAVYTNFGGMAGLVQAIVAEGFTRLGHTLATVERTDDPMADLVALGGAYRDHAITNPELYRVMFGVTAINGHRAALGDPTAATETESPEPHDPHAGEAPDAPDDTAAAALATFDVLAEFVAAVIDRGLVRPDDPRALAAQLWSATHGFVLLEIAGFHGADGAERVLRPMIANLLAGAAARPD</sequence>
<dbReference type="GO" id="GO:0000976">
    <property type="term" value="F:transcription cis-regulatory region binding"/>
    <property type="evidence" value="ECO:0007669"/>
    <property type="project" value="TreeGrafter"/>
</dbReference>
<protein>
    <submittedName>
        <fullName evidence="7">DNA-binding transcriptional regulator, AcrR family</fullName>
    </submittedName>
</protein>
<dbReference type="Proteomes" id="UP000199501">
    <property type="component" value="Unassembled WGS sequence"/>
</dbReference>
<dbReference type="RefSeq" id="WP_175482580.1">
    <property type="nucleotide sequence ID" value="NZ_FMZZ01000001.1"/>
</dbReference>
<dbReference type="Pfam" id="PF00440">
    <property type="entry name" value="TetR_N"/>
    <property type="match status" value="1"/>
</dbReference>
<keyword evidence="1" id="KW-0805">Transcription regulation</keyword>
<evidence type="ECO:0000259" key="6">
    <source>
        <dbReference type="PROSITE" id="PS50977"/>
    </source>
</evidence>
<dbReference type="SUPFAM" id="SSF48498">
    <property type="entry name" value="Tetracyclin repressor-like, C-terminal domain"/>
    <property type="match status" value="1"/>
</dbReference>
<evidence type="ECO:0000313" key="7">
    <source>
        <dbReference type="EMBL" id="SDC08159.1"/>
    </source>
</evidence>
<reference evidence="8" key="1">
    <citation type="submission" date="2016-10" db="EMBL/GenBank/DDBJ databases">
        <authorList>
            <person name="Varghese N."/>
            <person name="Submissions S."/>
        </authorList>
    </citation>
    <scope>NUCLEOTIDE SEQUENCE [LARGE SCALE GENOMIC DNA]</scope>
    <source>
        <strain evidence="8">IBRC-M 10403</strain>
    </source>
</reference>
<name>A0A1G6INT6_9PSEU</name>
<evidence type="ECO:0000256" key="1">
    <source>
        <dbReference type="ARBA" id="ARBA00023015"/>
    </source>
</evidence>
<dbReference type="EMBL" id="FMZZ01000001">
    <property type="protein sequence ID" value="SDC08159.1"/>
    <property type="molecule type" value="Genomic_DNA"/>
</dbReference>
<organism evidence="7 8">
    <name type="scientific">Actinokineospora iranica</name>
    <dbReference type="NCBI Taxonomy" id="1271860"/>
    <lineage>
        <taxon>Bacteria</taxon>
        <taxon>Bacillati</taxon>
        <taxon>Actinomycetota</taxon>
        <taxon>Actinomycetes</taxon>
        <taxon>Pseudonocardiales</taxon>
        <taxon>Pseudonocardiaceae</taxon>
        <taxon>Actinokineospora</taxon>
    </lineage>
</organism>
<evidence type="ECO:0000313" key="8">
    <source>
        <dbReference type="Proteomes" id="UP000199501"/>
    </source>
</evidence>
<dbReference type="PANTHER" id="PTHR30055">
    <property type="entry name" value="HTH-TYPE TRANSCRIPTIONAL REGULATOR RUTR"/>
    <property type="match status" value="1"/>
</dbReference>
<dbReference type="STRING" id="1271860.SAMN05216174_10137"/>
<evidence type="ECO:0000256" key="2">
    <source>
        <dbReference type="ARBA" id="ARBA00023125"/>
    </source>
</evidence>
<evidence type="ECO:0000256" key="5">
    <source>
        <dbReference type="SAM" id="MobiDB-lite"/>
    </source>
</evidence>
<dbReference type="PROSITE" id="PS50977">
    <property type="entry name" value="HTH_TETR_2"/>
    <property type="match status" value="1"/>
</dbReference>
<feature type="DNA-binding region" description="H-T-H motif" evidence="4">
    <location>
        <begin position="24"/>
        <end position="43"/>
    </location>
</feature>
<dbReference type="Gene3D" id="1.10.357.10">
    <property type="entry name" value="Tetracycline Repressor, domain 2"/>
    <property type="match status" value="1"/>
</dbReference>
<dbReference type="PANTHER" id="PTHR30055:SF209">
    <property type="entry name" value="POSSIBLE TRANSCRIPTIONAL REGULATORY PROTEIN (PROBABLY TETR-FAMILY)"/>
    <property type="match status" value="1"/>
</dbReference>
<keyword evidence="3" id="KW-0804">Transcription</keyword>
<dbReference type="GO" id="GO:0003700">
    <property type="term" value="F:DNA-binding transcription factor activity"/>
    <property type="evidence" value="ECO:0007669"/>
    <property type="project" value="TreeGrafter"/>
</dbReference>
<gene>
    <name evidence="7" type="ORF">SAMN05216174_10137</name>
</gene>
<dbReference type="SUPFAM" id="SSF46689">
    <property type="entry name" value="Homeodomain-like"/>
    <property type="match status" value="1"/>
</dbReference>
<proteinExistence type="predicted"/>
<evidence type="ECO:0000256" key="4">
    <source>
        <dbReference type="PROSITE-ProRule" id="PRU00335"/>
    </source>
</evidence>
<keyword evidence="8" id="KW-1185">Reference proteome</keyword>
<accession>A0A1G6INT6</accession>
<dbReference type="InterPro" id="IPR009057">
    <property type="entry name" value="Homeodomain-like_sf"/>
</dbReference>
<dbReference type="InterPro" id="IPR036271">
    <property type="entry name" value="Tet_transcr_reg_TetR-rel_C_sf"/>
</dbReference>
<evidence type="ECO:0000256" key="3">
    <source>
        <dbReference type="ARBA" id="ARBA00023163"/>
    </source>
</evidence>
<dbReference type="InterPro" id="IPR025996">
    <property type="entry name" value="MT1864/Rv1816-like_C"/>
</dbReference>
<dbReference type="InterPro" id="IPR050109">
    <property type="entry name" value="HTH-type_TetR-like_transc_reg"/>
</dbReference>
<dbReference type="Pfam" id="PF13305">
    <property type="entry name" value="TetR_C_33"/>
    <property type="match status" value="1"/>
</dbReference>
<feature type="region of interest" description="Disordered" evidence="5">
    <location>
        <begin position="115"/>
        <end position="138"/>
    </location>
</feature>
<feature type="compositionally biased region" description="Basic and acidic residues" evidence="5">
    <location>
        <begin position="124"/>
        <end position="133"/>
    </location>
</feature>
<dbReference type="AlphaFoldDB" id="A0A1G6INT6"/>